<name>A0A6S6VQM5_9PLEO</name>
<accession>A0A6S6VQM5</accession>
<dbReference type="InterPro" id="IPR010730">
    <property type="entry name" value="HET"/>
</dbReference>
<evidence type="ECO:0000259" key="1">
    <source>
        <dbReference type="Pfam" id="PF06985"/>
    </source>
</evidence>
<organism evidence="2 3">
    <name type="scientific">Pyrenophora teres f. teres</name>
    <dbReference type="NCBI Taxonomy" id="97479"/>
    <lineage>
        <taxon>Eukaryota</taxon>
        <taxon>Fungi</taxon>
        <taxon>Dikarya</taxon>
        <taxon>Ascomycota</taxon>
        <taxon>Pezizomycotina</taxon>
        <taxon>Dothideomycetes</taxon>
        <taxon>Pleosporomycetidae</taxon>
        <taxon>Pleosporales</taxon>
        <taxon>Pleosporineae</taxon>
        <taxon>Pleosporaceae</taxon>
        <taxon>Pyrenophora</taxon>
    </lineage>
</organism>
<dbReference type="EMBL" id="HG992977">
    <property type="protein sequence ID" value="CAE6999761.1"/>
    <property type="molecule type" value="Genomic_DNA"/>
</dbReference>
<gene>
    <name evidence="2" type="ORF">PTTW11_00949</name>
</gene>
<reference evidence="2" key="1">
    <citation type="submission" date="2021-02" db="EMBL/GenBank/DDBJ databases">
        <authorList>
            <person name="Syme A R."/>
            <person name="Syme A R."/>
            <person name="Moolhuijzen P."/>
        </authorList>
    </citation>
    <scope>NUCLEOTIDE SEQUENCE</scope>
    <source>
        <strain evidence="2">W1-1</strain>
    </source>
</reference>
<feature type="domain" description="Heterokaryon incompatibility" evidence="1">
    <location>
        <begin position="79"/>
        <end position="144"/>
    </location>
</feature>
<proteinExistence type="predicted"/>
<dbReference type="PANTHER" id="PTHR33112">
    <property type="entry name" value="DOMAIN PROTEIN, PUTATIVE-RELATED"/>
    <property type="match status" value="1"/>
</dbReference>
<dbReference type="AlphaFoldDB" id="A0A6S6VQM5"/>
<dbReference type="PANTHER" id="PTHR33112:SF12">
    <property type="entry name" value="HETEROKARYON INCOMPATIBILITY DOMAIN-CONTAINING PROTEIN"/>
    <property type="match status" value="1"/>
</dbReference>
<evidence type="ECO:0000313" key="2">
    <source>
        <dbReference type="EMBL" id="CAE6999761.1"/>
    </source>
</evidence>
<dbReference type="Proteomes" id="UP000472372">
    <property type="component" value="Chromosome 1"/>
</dbReference>
<dbReference type="Pfam" id="PF06985">
    <property type="entry name" value="HET"/>
    <property type="match status" value="1"/>
</dbReference>
<protein>
    <submittedName>
        <fullName evidence="2">HET-domain-containing protein</fullName>
    </submittedName>
</protein>
<evidence type="ECO:0000313" key="3">
    <source>
        <dbReference type="Proteomes" id="UP000472372"/>
    </source>
</evidence>
<sequence length="175" mass="20393">MGLAHNLAIQGHPGITRVVDPQWVRVEVVRDWITSCVNNHMDRFKMLPFSRDQDLIMPRYLVDTLRMCLVKGDQGKGDYFALSYQWDRTETLRNTTLLCQRLLQQYSLSDPEIASKIPTTVKDAFTVVKTLGYRYLWVDAICIVSMLEFLYLMQVEYQAGIWLRYKMTSFGLSPI</sequence>